<sequence>MTFEWDENKNKLNKRKHGISFEEAVSVFLDEKRIEKYDFKNSTLEEERIDTIGRTNNMIILFVVYTDRNDNIRLISARKAEVDEEAEYYENYDAR</sequence>
<name>A0A6P1Y4K8_9SPIR</name>
<dbReference type="EMBL" id="CP048020">
    <property type="protein sequence ID" value="QHX43862.1"/>
    <property type="molecule type" value="Genomic_DNA"/>
</dbReference>
<dbReference type="Gene3D" id="3.10.450.530">
    <property type="entry name" value="Ribonuclease toxin, BrnT, of type II toxin-antitoxin system"/>
    <property type="match status" value="1"/>
</dbReference>
<evidence type="ECO:0000313" key="1">
    <source>
        <dbReference type="EMBL" id="QHX43862.1"/>
    </source>
</evidence>
<dbReference type="InterPro" id="IPR007460">
    <property type="entry name" value="BrnT_toxin"/>
</dbReference>
<proteinExistence type="predicted"/>
<gene>
    <name evidence="1" type="ORF">GWP43_10850</name>
</gene>
<accession>A0A6P1Y4K8</accession>
<dbReference type="Pfam" id="PF04365">
    <property type="entry name" value="BrnT_toxin"/>
    <property type="match status" value="1"/>
</dbReference>
<organism evidence="1 2">
    <name type="scientific">Treponema vincentii</name>
    <dbReference type="NCBI Taxonomy" id="69710"/>
    <lineage>
        <taxon>Bacteria</taxon>
        <taxon>Pseudomonadati</taxon>
        <taxon>Spirochaetota</taxon>
        <taxon>Spirochaetia</taxon>
        <taxon>Spirochaetales</taxon>
        <taxon>Treponemataceae</taxon>
        <taxon>Treponema</taxon>
    </lineage>
</organism>
<protein>
    <submittedName>
        <fullName evidence="1">BrnT family toxin</fullName>
    </submittedName>
</protein>
<dbReference type="AlphaFoldDB" id="A0A6P1Y4K8"/>
<reference evidence="1 2" key="1">
    <citation type="submission" date="2020-01" db="EMBL/GenBank/DDBJ databases">
        <title>Complete genome sequence of a human oral phylogroup 1 Treponema sp. strain ATCC 700766, originally isolated from periodontitis dental plaque.</title>
        <authorList>
            <person name="Chan Y."/>
            <person name="Huo Y.-B."/>
            <person name="Yu X.-L."/>
            <person name="Zeng H."/>
            <person name="Leung W.-K."/>
            <person name="Watt R.M."/>
        </authorList>
    </citation>
    <scope>NUCLEOTIDE SEQUENCE [LARGE SCALE GENOMIC DNA]</scope>
    <source>
        <strain evidence="1 2">OMZ 804</strain>
    </source>
</reference>
<dbReference type="RefSeq" id="WP_162664167.1">
    <property type="nucleotide sequence ID" value="NZ_CP048020.1"/>
</dbReference>
<dbReference type="Proteomes" id="UP000464374">
    <property type="component" value="Chromosome"/>
</dbReference>
<dbReference type="InterPro" id="IPR038573">
    <property type="entry name" value="BrnT_sf"/>
</dbReference>
<dbReference type="KEGG" id="trz:GWP43_10850"/>
<evidence type="ECO:0000313" key="2">
    <source>
        <dbReference type="Proteomes" id="UP000464374"/>
    </source>
</evidence>